<keyword evidence="1" id="KW-0808">Transferase</keyword>
<evidence type="ECO:0008006" key="7">
    <source>
        <dbReference type="Google" id="ProtNLM"/>
    </source>
</evidence>
<name>A0A9D4TKW8_CHLVU</name>
<dbReference type="OrthoDB" id="411451at2759"/>
<dbReference type="GO" id="GO:0008146">
    <property type="term" value="F:sulfotransferase activity"/>
    <property type="evidence" value="ECO:0007669"/>
    <property type="project" value="InterPro"/>
</dbReference>
<protein>
    <recommendedName>
        <fullName evidence="7">Sulfotransferase</fullName>
    </recommendedName>
</protein>
<dbReference type="SUPFAM" id="SSF52540">
    <property type="entry name" value="P-loop containing nucleoside triphosphate hydrolases"/>
    <property type="match status" value="1"/>
</dbReference>
<proteinExistence type="predicted"/>
<dbReference type="InterPro" id="IPR037359">
    <property type="entry name" value="NST/OST"/>
</dbReference>
<sequence>MAVSSEEAPLLATATATAHIRVLTHAKPSAPGGSSGGSDGKETQAAAKQRELQSSTNSWLWTLTLLTSLLLAACTRAAHQRGKGAARVQLQPQQQELTPFEQQLYGCRTFKSQAVPYINTSASLSVLDTHTAEQRRQAENFTAAVAACSDFACLRQANQLPRAPGQFRFPHFFVIGFPKCATTSIYCHLIQHPQVQYAKEKESHILQNKCGRQLANCSLEVQREYLVEILNLAEVAQAQMTKAAFDGSTHYVMEGEWLAQQVAQELPWVKMVVSLREPISQSLAMHLHNLSHNRTASCWDENERRVYACLVDALEEEKRARYGPKLAQWMAAYPRERLHILQYEALVSKQLMGGVLGGLKGFLEVDPHLPSDTLPLTNWKHMRGNPDAVGRYWNMTRTEYEHVVELARRNTYEVIKLLGQHGHADRDGKVGWMRNWDRVWQSNLKDNCEEGPQGNCKIVVS</sequence>
<dbReference type="Gene3D" id="3.40.50.300">
    <property type="entry name" value="P-loop containing nucleotide triphosphate hydrolases"/>
    <property type="match status" value="1"/>
</dbReference>
<accession>A0A9D4TKW8</accession>
<reference evidence="5" key="1">
    <citation type="journal article" date="2019" name="Plant J.">
        <title>Chlorella vulgaris genome assembly and annotation reveals the molecular basis for metabolic acclimation to high light conditions.</title>
        <authorList>
            <person name="Cecchin M."/>
            <person name="Marcolungo L."/>
            <person name="Rossato M."/>
            <person name="Girolomoni L."/>
            <person name="Cosentino E."/>
            <person name="Cuine S."/>
            <person name="Li-Beisson Y."/>
            <person name="Delledonne M."/>
            <person name="Ballottari M."/>
        </authorList>
    </citation>
    <scope>NUCLEOTIDE SEQUENCE</scope>
    <source>
        <strain evidence="5">211/11P</strain>
    </source>
</reference>
<dbReference type="AlphaFoldDB" id="A0A9D4TKW8"/>
<evidence type="ECO:0000256" key="4">
    <source>
        <dbReference type="SAM" id="MobiDB-lite"/>
    </source>
</evidence>
<evidence type="ECO:0000256" key="2">
    <source>
        <dbReference type="PIRSR" id="PIRSR637359-1"/>
    </source>
</evidence>
<comment type="caution">
    <text evidence="5">The sequence shown here is derived from an EMBL/GenBank/DDBJ whole genome shotgun (WGS) entry which is preliminary data.</text>
</comment>
<evidence type="ECO:0000256" key="3">
    <source>
        <dbReference type="PIRSR" id="PIRSR637359-2"/>
    </source>
</evidence>
<feature type="active site" description="For sulfotransferase activity" evidence="2">
    <location>
        <position position="179"/>
    </location>
</feature>
<evidence type="ECO:0000313" key="5">
    <source>
        <dbReference type="EMBL" id="KAI3428272.1"/>
    </source>
</evidence>
<evidence type="ECO:0000313" key="6">
    <source>
        <dbReference type="Proteomes" id="UP001055712"/>
    </source>
</evidence>
<gene>
    <name evidence="5" type="ORF">D9Q98_006651</name>
</gene>
<dbReference type="Proteomes" id="UP001055712">
    <property type="component" value="Unassembled WGS sequence"/>
</dbReference>
<reference evidence="5" key="2">
    <citation type="submission" date="2020-11" db="EMBL/GenBank/DDBJ databases">
        <authorList>
            <person name="Cecchin M."/>
            <person name="Marcolungo L."/>
            <person name="Rossato M."/>
            <person name="Girolomoni L."/>
            <person name="Cosentino E."/>
            <person name="Cuine S."/>
            <person name="Li-Beisson Y."/>
            <person name="Delledonne M."/>
            <person name="Ballottari M."/>
        </authorList>
    </citation>
    <scope>NUCLEOTIDE SEQUENCE</scope>
    <source>
        <strain evidence="5">211/11P</strain>
        <tissue evidence="5">Whole cell</tissue>
    </source>
</reference>
<dbReference type="InterPro" id="IPR027417">
    <property type="entry name" value="P-loop_NTPase"/>
</dbReference>
<dbReference type="EMBL" id="SIDB01000009">
    <property type="protein sequence ID" value="KAI3428272.1"/>
    <property type="molecule type" value="Genomic_DNA"/>
</dbReference>
<dbReference type="PANTHER" id="PTHR10605">
    <property type="entry name" value="HEPARAN SULFATE SULFOTRANSFERASE"/>
    <property type="match status" value="1"/>
</dbReference>
<evidence type="ECO:0000256" key="1">
    <source>
        <dbReference type="ARBA" id="ARBA00022679"/>
    </source>
</evidence>
<keyword evidence="6" id="KW-1185">Reference proteome</keyword>
<organism evidence="5 6">
    <name type="scientific">Chlorella vulgaris</name>
    <name type="common">Green alga</name>
    <dbReference type="NCBI Taxonomy" id="3077"/>
    <lineage>
        <taxon>Eukaryota</taxon>
        <taxon>Viridiplantae</taxon>
        <taxon>Chlorophyta</taxon>
        <taxon>core chlorophytes</taxon>
        <taxon>Trebouxiophyceae</taxon>
        <taxon>Chlorellales</taxon>
        <taxon>Chlorellaceae</taxon>
        <taxon>Chlorella clade</taxon>
        <taxon>Chlorella</taxon>
    </lineage>
</organism>
<feature type="region of interest" description="Disordered" evidence="4">
    <location>
        <begin position="26"/>
        <end position="49"/>
    </location>
</feature>
<dbReference type="PANTHER" id="PTHR10605:SF56">
    <property type="entry name" value="BIFUNCTIONAL HEPARAN SULFATE N-DEACETYLASE_N-SULFOTRANSFERASE"/>
    <property type="match status" value="1"/>
</dbReference>
<feature type="binding site" evidence="3">
    <location>
        <position position="276"/>
    </location>
    <ligand>
        <name>3'-phosphoadenylyl sulfate</name>
        <dbReference type="ChEBI" id="CHEBI:58339"/>
    </ligand>
</feature>